<feature type="domain" description="3-keto-alpha-glucoside-1,2-lyase/3-keto-2-hydroxy-glucal hydratase" evidence="2">
    <location>
        <begin position="28"/>
        <end position="258"/>
    </location>
</feature>
<accession>A0A841HJD3</accession>
<dbReference type="AlphaFoldDB" id="A0A841HJD3"/>
<dbReference type="Gene3D" id="2.60.120.560">
    <property type="entry name" value="Exo-inulinase, domain 1"/>
    <property type="match status" value="1"/>
</dbReference>
<dbReference type="Proteomes" id="UP000588068">
    <property type="component" value="Unassembled WGS sequence"/>
</dbReference>
<dbReference type="RefSeq" id="WP_184330000.1">
    <property type="nucleotide sequence ID" value="NZ_JACHHZ010000001.1"/>
</dbReference>
<evidence type="ECO:0000313" key="4">
    <source>
        <dbReference type="Proteomes" id="UP000588068"/>
    </source>
</evidence>
<keyword evidence="1" id="KW-0732">Signal</keyword>
<feature type="chain" id="PRO_5032921787" description="3-keto-alpha-glucoside-1,2-lyase/3-keto-2-hydroxy-glucal hydratase domain-containing protein" evidence="1">
    <location>
        <begin position="23"/>
        <end position="289"/>
    </location>
</feature>
<feature type="signal peptide" evidence="1">
    <location>
        <begin position="1"/>
        <end position="22"/>
    </location>
</feature>
<protein>
    <recommendedName>
        <fullName evidence="2">3-keto-alpha-glucoside-1,2-lyase/3-keto-2-hydroxy-glucal hydratase domain-containing protein</fullName>
    </recommendedName>
</protein>
<reference evidence="3 4" key="1">
    <citation type="submission" date="2020-08" db="EMBL/GenBank/DDBJ databases">
        <title>Genomic Encyclopedia of Type Strains, Phase IV (KMG-IV): sequencing the most valuable type-strain genomes for metagenomic binning, comparative biology and taxonomic classification.</title>
        <authorList>
            <person name="Goeker M."/>
        </authorList>
    </citation>
    <scope>NUCLEOTIDE SEQUENCE [LARGE SCALE GENOMIC DNA]</scope>
    <source>
        <strain evidence="3 4">DSM 26723</strain>
    </source>
</reference>
<keyword evidence="4" id="KW-1185">Reference proteome</keyword>
<dbReference type="GO" id="GO:0016787">
    <property type="term" value="F:hydrolase activity"/>
    <property type="evidence" value="ECO:0007669"/>
    <property type="project" value="InterPro"/>
</dbReference>
<dbReference type="InterPro" id="IPR010496">
    <property type="entry name" value="AL/BT2_dom"/>
</dbReference>
<evidence type="ECO:0000256" key="1">
    <source>
        <dbReference type="SAM" id="SignalP"/>
    </source>
</evidence>
<dbReference type="Pfam" id="PF06439">
    <property type="entry name" value="3keto-disac_hyd"/>
    <property type="match status" value="1"/>
</dbReference>
<sequence length="289" mass="31734">MIVARTLPAVLVLLSLCVGSEAAPNDEEWIRLFNGRDLTGWTPKLTHHKLGDNYANTFRVADGALQVSYDGYKAFEGQFGHLFYEKPFNYYRLVIEYRFIGEQAPQGPGAWALRNSGVMVHSQDPKTMTVAQNFPISIEAQFLGGLSDGKARPTLNVCTPGTEVIHNGALLPTHCLNSASATYDGDQWVRAELLVLGSERIAHIIDGKTVLEYSKPQYGGGAVNEFEPAAKPDGQLIEGGYIALQSESHPIEFRKVELLNLAGCMDRKASNYKSYYVKSVPAQCAYAGK</sequence>
<comment type="caution">
    <text evidence="3">The sequence shown here is derived from an EMBL/GenBank/DDBJ whole genome shotgun (WGS) entry which is preliminary data.</text>
</comment>
<evidence type="ECO:0000259" key="2">
    <source>
        <dbReference type="Pfam" id="PF06439"/>
    </source>
</evidence>
<evidence type="ECO:0000313" key="3">
    <source>
        <dbReference type="EMBL" id="MBB6092262.1"/>
    </source>
</evidence>
<proteinExistence type="predicted"/>
<organism evidence="3 4">
    <name type="scientific">Povalibacter uvarum</name>
    <dbReference type="NCBI Taxonomy" id="732238"/>
    <lineage>
        <taxon>Bacteria</taxon>
        <taxon>Pseudomonadati</taxon>
        <taxon>Pseudomonadota</taxon>
        <taxon>Gammaproteobacteria</taxon>
        <taxon>Steroidobacterales</taxon>
        <taxon>Steroidobacteraceae</taxon>
        <taxon>Povalibacter</taxon>
    </lineage>
</organism>
<name>A0A841HJD3_9GAMM</name>
<dbReference type="EMBL" id="JACHHZ010000001">
    <property type="protein sequence ID" value="MBB6092262.1"/>
    <property type="molecule type" value="Genomic_DNA"/>
</dbReference>
<gene>
    <name evidence="3" type="ORF">HNQ60_001108</name>
</gene>